<evidence type="ECO:0000256" key="1">
    <source>
        <dbReference type="SAM" id="MobiDB-lite"/>
    </source>
</evidence>
<dbReference type="EMBL" id="BSXW01000215">
    <property type="protein sequence ID" value="GMF15089.1"/>
    <property type="molecule type" value="Genomic_DNA"/>
</dbReference>
<evidence type="ECO:0000313" key="3">
    <source>
        <dbReference type="Proteomes" id="UP001165083"/>
    </source>
</evidence>
<sequence length="112" mass="12190">MYDSTKTDGSPGPSILSETMTASTFVPVPGSPFSTSKTSAWDYLEFDGNTFFAAPPAPRYLLPLKTTNCESGLKRSLMGSYLGNTTILLLVITPTRDHQKRIKTPSRARNAT</sequence>
<accession>A0A9W6WJ32</accession>
<proteinExistence type="predicted"/>
<keyword evidence="3" id="KW-1185">Reference proteome</keyword>
<dbReference type="AlphaFoldDB" id="A0A9W6WJ32"/>
<protein>
    <submittedName>
        <fullName evidence="2">Unnamed protein product</fullName>
    </submittedName>
</protein>
<comment type="caution">
    <text evidence="2">The sequence shown here is derived from an EMBL/GenBank/DDBJ whole genome shotgun (WGS) entry which is preliminary data.</text>
</comment>
<reference evidence="2" key="1">
    <citation type="submission" date="2023-04" db="EMBL/GenBank/DDBJ databases">
        <title>Phytophthora lilii NBRC 32176.</title>
        <authorList>
            <person name="Ichikawa N."/>
            <person name="Sato H."/>
            <person name="Tonouchi N."/>
        </authorList>
    </citation>
    <scope>NUCLEOTIDE SEQUENCE</scope>
    <source>
        <strain evidence="2">NBRC 32176</strain>
    </source>
</reference>
<organism evidence="2 3">
    <name type="scientific">Phytophthora lilii</name>
    <dbReference type="NCBI Taxonomy" id="2077276"/>
    <lineage>
        <taxon>Eukaryota</taxon>
        <taxon>Sar</taxon>
        <taxon>Stramenopiles</taxon>
        <taxon>Oomycota</taxon>
        <taxon>Peronosporomycetes</taxon>
        <taxon>Peronosporales</taxon>
        <taxon>Peronosporaceae</taxon>
        <taxon>Phytophthora</taxon>
    </lineage>
</organism>
<name>A0A9W6WJ32_9STRA</name>
<dbReference type="Proteomes" id="UP001165083">
    <property type="component" value="Unassembled WGS sequence"/>
</dbReference>
<gene>
    <name evidence="2" type="ORF">Plil01_000511500</name>
</gene>
<evidence type="ECO:0000313" key="2">
    <source>
        <dbReference type="EMBL" id="GMF15089.1"/>
    </source>
</evidence>
<feature type="region of interest" description="Disordered" evidence="1">
    <location>
        <begin position="1"/>
        <end position="21"/>
    </location>
</feature>